<comment type="caution">
    <text evidence="7">The sequence shown here is derived from an EMBL/GenBank/DDBJ whole genome shotgun (WGS) entry which is preliminary data.</text>
</comment>
<evidence type="ECO:0000256" key="3">
    <source>
        <dbReference type="ARBA" id="ARBA00023163"/>
    </source>
</evidence>
<gene>
    <name evidence="7" type="ORF">L1049_009757</name>
</gene>
<dbReference type="Gene3D" id="4.10.280.10">
    <property type="entry name" value="Helix-loop-helix DNA-binding domain"/>
    <property type="match status" value="1"/>
</dbReference>
<dbReference type="EMBL" id="JBBPBK010000016">
    <property type="protein sequence ID" value="KAK9267333.1"/>
    <property type="molecule type" value="Genomic_DNA"/>
</dbReference>
<feature type="compositionally biased region" description="Low complexity" evidence="5">
    <location>
        <begin position="173"/>
        <end position="187"/>
    </location>
</feature>
<evidence type="ECO:0000313" key="8">
    <source>
        <dbReference type="Proteomes" id="UP001415857"/>
    </source>
</evidence>
<evidence type="ECO:0000256" key="1">
    <source>
        <dbReference type="ARBA" id="ARBA00004123"/>
    </source>
</evidence>
<keyword evidence="2" id="KW-0805">Transcription regulation</keyword>
<evidence type="ECO:0000256" key="5">
    <source>
        <dbReference type="SAM" id="MobiDB-lite"/>
    </source>
</evidence>
<keyword evidence="4" id="KW-0539">Nucleus</keyword>
<evidence type="ECO:0000256" key="4">
    <source>
        <dbReference type="ARBA" id="ARBA00023242"/>
    </source>
</evidence>
<protein>
    <recommendedName>
        <fullName evidence="6">BHLH domain-containing protein</fullName>
    </recommendedName>
</protein>
<feature type="domain" description="BHLH" evidence="6">
    <location>
        <begin position="179"/>
        <end position="228"/>
    </location>
</feature>
<dbReference type="InterPro" id="IPR011598">
    <property type="entry name" value="bHLH_dom"/>
</dbReference>
<proteinExistence type="predicted"/>
<dbReference type="GO" id="GO:0005634">
    <property type="term" value="C:nucleus"/>
    <property type="evidence" value="ECO:0007669"/>
    <property type="project" value="UniProtKB-SubCell"/>
</dbReference>
<dbReference type="SUPFAM" id="SSF47459">
    <property type="entry name" value="HLH, helix-loop-helix DNA-binding domain"/>
    <property type="match status" value="1"/>
</dbReference>
<accession>A0AAP0N6B7</accession>
<comment type="subcellular location">
    <subcellularLocation>
        <location evidence="1">Nucleus</location>
    </subcellularLocation>
</comment>
<keyword evidence="8" id="KW-1185">Reference proteome</keyword>
<dbReference type="PROSITE" id="PS50888">
    <property type="entry name" value="BHLH"/>
    <property type="match status" value="1"/>
</dbReference>
<dbReference type="AlphaFoldDB" id="A0AAP0N6B7"/>
<evidence type="ECO:0000259" key="6">
    <source>
        <dbReference type="PROSITE" id="PS50888"/>
    </source>
</evidence>
<dbReference type="InterPro" id="IPR036638">
    <property type="entry name" value="HLH_DNA-bd_sf"/>
</dbReference>
<feature type="region of interest" description="Disordered" evidence="5">
    <location>
        <begin position="131"/>
        <end position="195"/>
    </location>
</feature>
<organism evidence="7 8">
    <name type="scientific">Liquidambar formosana</name>
    <name type="common">Formosan gum</name>
    <dbReference type="NCBI Taxonomy" id="63359"/>
    <lineage>
        <taxon>Eukaryota</taxon>
        <taxon>Viridiplantae</taxon>
        <taxon>Streptophyta</taxon>
        <taxon>Embryophyta</taxon>
        <taxon>Tracheophyta</taxon>
        <taxon>Spermatophyta</taxon>
        <taxon>Magnoliopsida</taxon>
        <taxon>eudicotyledons</taxon>
        <taxon>Gunneridae</taxon>
        <taxon>Pentapetalae</taxon>
        <taxon>Saxifragales</taxon>
        <taxon>Altingiaceae</taxon>
        <taxon>Liquidambar</taxon>
    </lineage>
</organism>
<dbReference type="GO" id="GO:0046983">
    <property type="term" value="F:protein dimerization activity"/>
    <property type="evidence" value="ECO:0007669"/>
    <property type="project" value="InterPro"/>
</dbReference>
<dbReference type="PANTHER" id="PTHR36066">
    <property type="entry name" value="TRANSCRIPTION FACTOR BHLH145"/>
    <property type="match status" value="1"/>
</dbReference>
<sequence length="242" mass="26983">MQGNQQFCPNKAVRPLANQVGNNYMHNIPVASAFGAVLPPGAKYSRPFHGVEFQPSEVCPKNFIIFDQTDNRSQIMFHPAIAHKFSCPGLNIRPTYIQENFERRDANNEEREISAPLKEDSADIDALLSLEEDEEEEYDEEEVSTARTNGNYGNNSPDSCSTYGSKPRKMRFSSSIQKSSSSGSSSNSERKRMKMKKMVKALRGIVPGGNRMNTVAVLDEAVKYLKSLKVEVQKLGVGNLKN</sequence>
<evidence type="ECO:0000256" key="2">
    <source>
        <dbReference type="ARBA" id="ARBA00023015"/>
    </source>
</evidence>
<name>A0AAP0N6B7_LIQFO</name>
<dbReference type="InterPro" id="IPR037546">
    <property type="entry name" value="SAC51-like"/>
</dbReference>
<dbReference type="Proteomes" id="UP001415857">
    <property type="component" value="Unassembled WGS sequence"/>
</dbReference>
<keyword evidence="3" id="KW-0804">Transcription</keyword>
<dbReference type="Pfam" id="PF23173">
    <property type="entry name" value="bHLH_SAC51"/>
    <property type="match status" value="1"/>
</dbReference>
<feature type="compositionally biased region" description="Acidic residues" evidence="5">
    <location>
        <begin position="131"/>
        <end position="143"/>
    </location>
</feature>
<feature type="compositionally biased region" description="Polar residues" evidence="5">
    <location>
        <begin position="145"/>
        <end position="164"/>
    </location>
</feature>
<dbReference type="SMART" id="SM00353">
    <property type="entry name" value="HLH"/>
    <property type="match status" value="1"/>
</dbReference>
<dbReference type="PANTHER" id="PTHR36066:SF11">
    <property type="entry name" value="TRANSCRIPTION FACTOR BHLH144"/>
    <property type="match status" value="1"/>
</dbReference>
<evidence type="ECO:0000313" key="7">
    <source>
        <dbReference type="EMBL" id="KAK9267333.1"/>
    </source>
</evidence>
<reference evidence="7 8" key="1">
    <citation type="journal article" date="2024" name="Plant J.">
        <title>Genome sequences and population genomics reveal climatic adaptation and genomic divergence between two closely related sweetgum species.</title>
        <authorList>
            <person name="Xu W.Q."/>
            <person name="Ren C.Q."/>
            <person name="Zhang X.Y."/>
            <person name="Comes H.P."/>
            <person name="Liu X.H."/>
            <person name="Li Y.G."/>
            <person name="Kettle C.J."/>
            <person name="Jalonen R."/>
            <person name="Gaisberger H."/>
            <person name="Ma Y.Z."/>
            <person name="Qiu Y.X."/>
        </authorList>
    </citation>
    <scope>NUCLEOTIDE SEQUENCE [LARGE SCALE GENOMIC DNA]</scope>
    <source>
        <strain evidence="7">Hangzhou</strain>
    </source>
</reference>